<feature type="compositionally biased region" description="Low complexity" evidence="1">
    <location>
        <begin position="91"/>
        <end position="103"/>
    </location>
</feature>
<reference evidence="3" key="1">
    <citation type="journal article" date="2020" name="Stud. Mycol.">
        <title>101 Dothideomycetes genomes: A test case for predicting lifestyles and emergence of pathogens.</title>
        <authorList>
            <person name="Haridas S."/>
            <person name="Albert R."/>
            <person name="Binder M."/>
            <person name="Bloem J."/>
            <person name="LaButti K."/>
            <person name="Salamov A."/>
            <person name="Andreopoulos B."/>
            <person name="Baker S."/>
            <person name="Barry K."/>
            <person name="Bills G."/>
            <person name="Bluhm B."/>
            <person name="Cannon C."/>
            <person name="Castanera R."/>
            <person name="Culley D."/>
            <person name="Daum C."/>
            <person name="Ezra D."/>
            <person name="Gonzalez J."/>
            <person name="Henrissat B."/>
            <person name="Kuo A."/>
            <person name="Liang C."/>
            <person name="Lipzen A."/>
            <person name="Lutzoni F."/>
            <person name="Magnuson J."/>
            <person name="Mondo S."/>
            <person name="Nolan M."/>
            <person name="Ohm R."/>
            <person name="Pangilinan J."/>
            <person name="Park H.-J."/>
            <person name="Ramirez L."/>
            <person name="Alfaro M."/>
            <person name="Sun H."/>
            <person name="Tritt A."/>
            <person name="Yoshinaga Y."/>
            <person name="Zwiers L.-H."/>
            <person name="Turgeon B."/>
            <person name="Goodwin S."/>
            <person name="Spatafora J."/>
            <person name="Crous P."/>
            <person name="Grigoriev I."/>
        </authorList>
    </citation>
    <scope>NUCLEOTIDE SEQUENCE [LARGE SCALE GENOMIC DNA]</scope>
    <source>
        <strain evidence="3">CBS 304.66</strain>
    </source>
</reference>
<sequence>MKRQEPGTPAYNCHDNCGTAITISKSGSDVCSNEAFLTNYQNCIQCSGPDNENIWRYYGGTLGPIGSECGLESEPLSGEQEDVGPAIHPGASSSTTAEPTPTVSMSTTVAPALTSDELASSDVETATPAPTYVDTVISSVVGTITSASGIPSPSGNGTAIFTSSPPQQTTNAATHFKIGARMLGAIVLGIMYDLGS</sequence>
<evidence type="ECO:0000313" key="3">
    <source>
        <dbReference type="Proteomes" id="UP000800093"/>
    </source>
</evidence>
<dbReference type="EMBL" id="ML986717">
    <property type="protein sequence ID" value="KAF2259201.1"/>
    <property type="molecule type" value="Genomic_DNA"/>
</dbReference>
<evidence type="ECO:0000256" key="1">
    <source>
        <dbReference type="SAM" id="MobiDB-lite"/>
    </source>
</evidence>
<dbReference type="OrthoDB" id="4160690at2759"/>
<comment type="caution">
    <text evidence="2">The sequence shown here is derived from an EMBL/GenBank/DDBJ whole genome shotgun (WGS) entry which is preliminary data.</text>
</comment>
<dbReference type="AlphaFoldDB" id="A0A9P4JZ93"/>
<name>A0A9P4JZ93_9PLEO</name>
<evidence type="ECO:0000313" key="2">
    <source>
        <dbReference type="EMBL" id="KAF2259201.1"/>
    </source>
</evidence>
<protein>
    <submittedName>
        <fullName evidence="2">Uncharacterized protein</fullName>
    </submittedName>
</protein>
<keyword evidence="3" id="KW-1185">Reference proteome</keyword>
<gene>
    <name evidence="2" type="ORF">CC78DRAFT_537263</name>
</gene>
<feature type="region of interest" description="Disordered" evidence="1">
    <location>
        <begin position="74"/>
        <end position="103"/>
    </location>
</feature>
<proteinExistence type="predicted"/>
<accession>A0A9P4JZ93</accession>
<organism evidence="2 3">
    <name type="scientific">Lojkania enalia</name>
    <dbReference type="NCBI Taxonomy" id="147567"/>
    <lineage>
        <taxon>Eukaryota</taxon>
        <taxon>Fungi</taxon>
        <taxon>Dikarya</taxon>
        <taxon>Ascomycota</taxon>
        <taxon>Pezizomycotina</taxon>
        <taxon>Dothideomycetes</taxon>
        <taxon>Pleosporomycetidae</taxon>
        <taxon>Pleosporales</taxon>
        <taxon>Pleosporales incertae sedis</taxon>
        <taxon>Lojkania</taxon>
    </lineage>
</organism>
<dbReference type="Proteomes" id="UP000800093">
    <property type="component" value="Unassembled WGS sequence"/>
</dbReference>